<evidence type="ECO:0000313" key="3">
    <source>
        <dbReference type="Proteomes" id="UP000494109"/>
    </source>
</evidence>
<sequence>MTQLIDPSAESETRIPRRRGARPKTAKQVRLELARLYDDALNGRIEMSKATKLAFILEVLRRAIATDEIEQKLELLERMKGELR</sequence>
<dbReference type="EMBL" id="CABVQS010000014">
    <property type="protein sequence ID" value="VWD26194.1"/>
    <property type="molecule type" value="Genomic_DNA"/>
</dbReference>
<feature type="region of interest" description="Disordered" evidence="1">
    <location>
        <begin position="1"/>
        <end position="24"/>
    </location>
</feature>
<gene>
    <name evidence="2" type="ORF">BCO71033_03535</name>
</gene>
<name>A0A6P2YVZ6_9BURK</name>
<dbReference type="AlphaFoldDB" id="A0A6P2YVZ6"/>
<dbReference type="Proteomes" id="UP000494109">
    <property type="component" value="Unassembled WGS sequence"/>
</dbReference>
<evidence type="ECO:0000256" key="1">
    <source>
        <dbReference type="SAM" id="MobiDB-lite"/>
    </source>
</evidence>
<reference evidence="2 3" key="1">
    <citation type="submission" date="2019-09" db="EMBL/GenBank/DDBJ databases">
        <authorList>
            <person name="Depoorter E."/>
        </authorList>
    </citation>
    <scope>NUCLEOTIDE SEQUENCE [LARGE SCALE GENOMIC DNA]</scope>
    <source>
        <strain evidence="2">R-71033</strain>
    </source>
</reference>
<dbReference type="RefSeq" id="WP_174945689.1">
    <property type="nucleotide sequence ID" value="NZ_CABVQS010000014.1"/>
</dbReference>
<organism evidence="2 3">
    <name type="scientific">Burkholderia contaminans</name>
    <dbReference type="NCBI Taxonomy" id="488447"/>
    <lineage>
        <taxon>Bacteria</taxon>
        <taxon>Pseudomonadati</taxon>
        <taxon>Pseudomonadota</taxon>
        <taxon>Betaproteobacteria</taxon>
        <taxon>Burkholderiales</taxon>
        <taxon>Burkholderiaceae</taxon>
        <taxon>Burkholderia</taxon>
        <taxon>Burkholderia cepacia complex</taxon>
    </lineage>
</organism>
<protein>
    <submittedName>
        <fullName evidence="2">Uncharacterized protein</fullName>
    </submittedName>
</protein>
<accession>A0A6P2YVZ6</accession>
<evidence type="ECO:0000313" key="2">
    <source>
        <dbReference type="EMBL" id="VWD26194.1"/>
    </source>
</evidence>
<proteinExistence type="predicted"/>